<accession>A0A0E9QHQ9</accession>
<name>A0A0E9QHQ9_ANGAN</name>
<dbReference type="AlphaFoldDB" id="A0A0E9QHQ9"/>
<protein>
    <submittedName>
        <fullName evidence="1">Uncharacterized protein</fullName>
    </submittedName>
</protein>
<reference evidence="1" key="2">
    <citation type="journal article" date="2015" name="Fish Shellfish Immunol.">
        <title>Early steps in the European eel (Anguilla anguilla)-Vibrio vulnificus interaction in the gills: Role of the RtxA13 toxin.</title>
        <authorList>
            <person name="Callol A."/>
            <person name="Pajuelo D."/>
            <person name="Ebbesson L."/>
            <person name="Teles M."/>
            <person name="MacKenzie S."/>
            <person name="Amaro C."/>
        </authorList>
    </citation>
    <scope>NUCLEOTIDE SEQUENCE</scope>
</reference>
<organism evidence="1">
    <name type="scientific">Anguilla anguilla</name>
    <name type="common">European freshwater eel</name>
    <name type="synonym">Muraena anguilla</name>
    <dbReference type="NCBI Taxonomy" id="7936"/>
    <lineage>
        <taxon>Eukaryota</taxon>
        <taxon>Metazoa</taxon>
        <taxon>Chordata</taxon>
        <taxon>Craniata</taxon>
        <taxon>Vertebrata</taxon>
        <taxon>Euteleostomi</taxon>
        <taxon>Actinopterygii</taxon>
        <taxon>Neopterygii</taxon>
        <taxon>Teleostei</taxon>
        <taxon>Anguilliformes</taxon>
        <taxon>Anguillidae</taxon>
        <taxon>Anguilla</taxon>
    </lineage>
</organism>
<proteinExistence type="predicted"/>
<reference evidence="1" key="1">
    <citation type="submission" date="2014-11" db="EMBL/GenBank/DDBJ databases">
        <authorList>
            <person name="Amaro Gonzalez C."/>
        </authorList>
    </citation>
    <scope>NUCLEOTIDE SEQUENCE</scope>
</reference>
<evidence type="ECO:0000313" key="1">
    <source>
        <dbReference type="EMBL" id="JAH15633.1"/>
    </source>
</evidence>
<dbReference type="EMBL" id="GBXM01092944">
    <property type="protein sequence ID" value="JAH15633.1"/>
    <property type="molecule type" value="Transcribed_RNA"/>
</dbReference>
<sequence length="18" mass="2203">MKNVKKTKSKNRQRQLKS</sequence>